<evidence type="ECO:0000256" key="5">
    <source>
        <dbReference type="ARBA" id="ARBA00022989"/>
    </source>
</evidence>
<comment type="subcellular location">
    <subcellularLocation>
        <location evidence="1">Endomembrane system</location>
        <topology evidence="1">Multi-pass membrane protein</topology>
    </subcellularLocation>
    <subcellularLocation>
        <location evidence="7">Endoplasmic reticulum membrane</location>
        <topology evidence="7">Multi-pass membrane protein</topology>
    </subcellularLocation>
</comment>
<keyword evidence="6 7" id="KW-0472">Membrane</keyword>
<dbReference type="GO" id="GO:0016788">
    <property type="term" value="F:hydrolase activity, acting on ester bonds"/>
    <property type="evidence" value="ECO:0007669"/>
    <property type="project" value="TreeGrafter"/>
</dbReference>
<keyword evidence="5 7" id="KW-1133">Transmembrane helix</keyword>
<evidence type="ECO:0000256" key="4">
    <source>
        <dbReference type="ARBA" id="ARBA00022729"/>
    </source>
</evidence>
<proteinExistence type="inferred from homology"/>
<feature type="non-terminal residue" evidence="9">
    <location>
        <position position="1"/>
    </location>
</feature>
<feature type="compositionally biased region" description="Basic residues" evidence="8">
    <location>
        <begin position="1"/>
        <end position="19"/>
    </location>
</feature>
<keyword evidence="4" id="KW-0732">Signal</keyword>
<reference evidence="9 10" key="1">
    <citation type="journal article" date="2018" name="Mol. Biol. Evol.">
        <title>Broad Genomic Sampling Reveals a Smut Pathogenic Ancestry of the Fungal Clade Ustilaginomycotina.</title>
        <authorList>
            <person name="Kijpornyongpan T."/>
            <person name="Mondo S.J."/>
            <person name="Barry K."/>
            <person name="Sandor L."/>
            <person name="Lee J."/>
            <person name="Lipzen A."/>
            <person name="Pangilinan J."/>
            <person name="LaButti K."/>
            <person name="Hainaut M."/>
            <person name="Henrissat B."/>
            <person name="Grigoriev I.V."/>
            <person name="Spatafora J.W."/>
            <person name="Aime M.C."/>
        </authorList>
    </citation>
    <scope>NUCLEOTIDE SEQUENCE [LARGE SCALE GENOMIC DNA]</scope>
    <source>
        <strain evidence="9 10">MCA 4718</strain>
    </source>
</reference>
<feature type="transmembrane region" description="Helical" evidence="7">
    <location>
        <begin position="260"/>
        <end position="279"/>
    </location>
</feature>
<dbReference type="EMBL" id="KZ819325">
    <property type="protein sequence ID" value="PWN21348.1"/>
    <property type="molecule type" value="Genomic_DNA"/>
</dbReference>
<evidence type="ECO:0000256" key="6">
    <source>
        <dbReference type="ARBA" id="ARBA00023136"/>
    </source>
</evidence>
<dbReference type="OrthoDB" id="419770at2759"/>
<dbReference type="Pfam" id="PF04080">
    <property type="entry name" value="Per1"/>
    <property type="match status" value="1"/>
</dbReference>
<dbReference type="PANTHER" id="PTHR13148:SF0">
    <property type="entry name" value="POST-GPI ATTACHMENT TO PROTEINS FACTOR 3"/>
    <property type="match status" value="1"/>
</dbReference>
<feature type="transmembrane region" description="Helical" evidence="7">
    <location>
        <begin position="228"/>
        <end position="248"/>
    </location>
</feature>
<evidence type="ECO:0000256" key="8">
    <source>
        <dbReference type="SAM" id="MobiDB-lite"/>
    </source>
</evidence>
<dbReference type="RefSeq" id="XP_025348508.1">
    <property type="nucleotide sequence ID" value="XM_025490023.1"/>
</dbReference>
<comment type="function">
    <text evidence="7">Involved in the lipid remodeling steps of GPI-anchor maturation.</text>
</comment>
<sequence>CDNKMPQRRRKRQTSRRAARSPTPSGLRPPRLSSLLFPLMVLCCLLPLAALASQGDRSFEYKRCVASCTADVCGHQAADMMAPDGDGMVAPLRLPWVLRMTFWTCKDDCSYHCTHRVTNDAFATVKAIKKEAKAAIWAEVEQATKAGGAGASRNDVNERIRAKVDSRLARLKPVQKQMVQYHGKWVFIRFLGAQEPLSVLFSLANLAVHLKYIPILRVKLPDVFPLKIVYLAHAFISANAWVWSSVFHARDKPFTEKLDYFSAGAAILSGFFFTISRLYRLSPGNPRFSIFLKICSGALLLHILYLCIIPRFDYSYNMAVNVTLALGHNVLWLAYSFFPGMFPDGSSDPYRATRTALRTTKQNASGLSTPTKGSPPAPVLARFNLPSTSKKARRRLRLIVLLLTLAAGLELLDFPPLGRALDAHALWHLSTVPISLMWYEWMVRDAQECVSSGYWIGDPLESSGRGVSRPVLGALGKATEWAKTRAGPIGAHLERNTGSLELAALTERLSGLAGKAGL</sequence>
<dbReference type="Proteomes" id="UP000245942">
    <property type="component" value="Unassembled WGS sequence"/>
</dbReference>
<gene>
    <name evidence="9" type="ORF">BCV69DRAFT_241885</name>
</gene>
<feature type="transmembrane region" description="Helical" evidence="7">
    <location>
        <begin position="197"/>
        <end position="216"/>
    </location>
</feature>
<keyword evidence="2 7" id="KW-0337">GPI-anchor biosynthesis</keyword>
<dbReference type="GeneID" id="37011757"/>
<dbReference type="GO" id="GO:0006506">
    <property type="term" value="P:GPI anchor biosynthetic process"/>
    <property type="evidence" value="ECO:0007669"/>
    <property type="project" value="UniProtKB-KW"/>
</dbReference>
<feature type="region of interest" description="Disordered" evidence="8">
    <location>
        <begin position="1"/>
        <end position="27"/>
    </location>
</feature>
<dbReference type="STRING" id="1684307.A0A316U936"/>
<evidence type="ECO:0000313" key="9">
    <source>
        <dbReference type="EMBL" id="PWN21348.1"/>
    </source>
</evidence>
<feature type="transmembrane region" description="Helical" evidence="7">
    <location>
        <begin position="291"/>
        <end position="312"/>
    </location>
</feature>
<feature type="non-terminal residue" evidence="9">
    <location>
        <position position="518"/>
    </location>
</feature>
<evidence type="ECO:0000256" key="1">
    <source>
        <dbReference type="ARBA" id="ARBA00004127"/>
    </source>
</evidence>
<dbReference type="PANTHER" id="PTHR13148">
    <property type="entry name" value="PER1-RELATED"/>
    <property type="match status" value="1"/>
</dbReference>
<dbReference type="AlphaFoldDB" id="A0A316U936"/>
<comment type="caution">
    <text evidence="7">Lacks conserved residue(s) required for the propagation of feature annotation.</text>
</comment>
<accession>A0A316U936</accession>
<evidence type="ECO:0000313" key="10">
    <source>
        <dbReference type="Proteomes" id="UP000245942"/>
    </source>
</evidence>
<name>A0A316U936_9BASI</name>
<feature type="transmembrane region" description="Helical" evidence="7">
    <location>
        <begin position="318"/>
        <end position="338"/>
    </location>
</feature>
<comment type="similarity">
    <text evidence="7">Belongs to the PGAP3 family.</text>
</comment>
<evidence type="ECO:0000256" key="3">
    <source>
        <dbReference type="ARBA" id="ARBA00022692"/>
    </source>
</evidence>
<evidence type="ECO:0000256" key="2">
    <source>
        <dbReference type="ARBA" id="ARBA00022502"/>
    </source>
</evidence>
<keyword evidence="7" id="KW-0256">Endoplasmic reticulum</keyword>
<keyword evidence="3 7" id="KW-0812">Transmembrane</keyword>
<evidence type="ECO:0000256" key="7">
    <source>
        <dbReference type="RuleBase" id="RU365066"/>
    </source>
</evidence>
<keyword evidence="10" id="KW-1185">Reference proteome</keyword>
<organism evidence="9 10">
    <name type="scientific">Pseudomicrostroma glucosiphilum</name>
    <dbReference type="NCBI Taxonomy" id="1684307"/>
    <lineage>
        <taxon>Eukaryota</taxon>
        <taxon>Fungi</taxon>
        <taxon>Dikarya</taxon>
        <taxon>Basidiomycota</taxon>
        <taxon>Ustilaginomycotina</taxon>
        <taxon>Exobasidiomycetes</taxon>
        <taxon>Microstromatales</taxon>
        <taxon>Microstromatales incertae sedis</taxon>
        <taxon>Pseudomicrostroma</taxon>
    </lineage>
</organism>
<protein>
    <recommendedName>
        <fullName evidence="7">Post-GPI attachment to proteins factor 3</fullName>
    </recommendedName>
</protein>
<dbReference type="GO" id="GO:0005789">
    <property type="term" value="C:endoplasmic reticulum membrane"/>
    <property type="evidence" value="ECO:0007669"/>
    <property type="project" value="UniProtKB-SubCell"/>
</dbReference>
<dbReference type="InterPro" id="IPR007217">
    <property type="entry name" value="Per1-like"/>
</dbReference>